<organism evidence="8 9">
    <name type="scientific">Bathymodiolus azoricus thioautotrophic gill symbiont</name>
    <dbReference type="NCBI Taxonomy" id="235205"/>
    <lineage>
        <taxon>Bacteria</taxon>
        <taxon>Pseudomonadati</taxon>
        <taxon>Pseudomonadota</taxon>
        <taxon>Gammaproteobacteria</taxon>
        <taxon>sulfur-oxidizing symbionts</taxon>
    </lineage>
</organism>
<evidence type="ECO:0000256" key="6">
    <source>
        <dbReference type="SAM" id="Phobius"/>
    </source>
</evidence>
<feature type="domain" description="SSD" evidence="7">
    <location>
        <begin position="20"/>
        <end position="142"/>
    </location>
</feature>
<sequence length="537" mass="58320">MVILVLALMFRRVSGVVLPLITVALTIISAVSLMALFDAPFTLVTQIMPSSLLAVITGASIHLLAIFYKHFAKTGNKKSALRFAMGHSGFAIVMTSLTTAAGMWSFSFSDVAPVANLGIFASASIVLGLLFVLVLLPAMLATLKLKHKPVASYNKTMDAFLHKIADFSLNNAKSIVIISGVMIIIATSFVVQMKFSHHPLLWFEADNPVRVNVETIDKELNGSMTLEIVVDTGRENGLYEPAMLQKIERTTDYLNTLKDGEIFVGKTITLVDVLKETNKVLNANNAAFYKIPVNKELIAQELFLFANSGSDDLGDFVDSGFSKARITVKVPFVDAIKYNQFLSEVKTHVAQEFGTNANVSFTGVGILLASIMEKSIHSSATSYVLAFGLIALMMILLIGNIKIGLISMIPNILPMLSIAAIMVGFGIPFDMFSMLVGAIALGLAVDDTVHFMHNFNRYRLEGKNVDEATRLTRLTLINTGRAIITTSIVLALGFLVLLSASMTNMFNFGVLTASAIFVALIADFLLVPAMMKILEKK</sequence>
<feature type="transmembrane region" description="Helical" evidence="6">
    <location>
        <begin position="43"/>
        <end position="68"/>
    </location>
</feature>
<comment type="subcellular location">
    <subcellularLocation>
        <location evidence="1">Cell membrane</location>
        <topology evidence="1">Multi-pass membrane protein</topology>
    </subcellularLocation>
</comment>
<feature type="transmembrane region" description="Helical" evidence="6">
    <location>
        <begin position="172"/>
        <end position="191"/>
    </location>
</feature>
<feature type="transmembrane region" description="Helical" evidence="6">
    <location>
        <begin position="405"/>
        <end position="425"/>
    </location>
</feature>
<dbReference type="PRINTS" id="PR00702">
    <property type="entry name" value="ACRIFLAVINRP"/>
</dbReference>
<dbReference type="InterPro" id="IPR050545">
    <property type="entry name" value="Mycobact_MmpL"/>
</dbReference>
<evidence type="ECO:0000259" key="7">
    <source>
        <dbReference type="PROSITE" id="PS50156"/>
    </source>
</evidence>
<feature type="transmembrane region" description="Helical" evidence="6">
    <location>
        <begin position="508"/>
        <end position="527"/>
    </location>
</feature>
<dbReference type="InterPro" id="IPR004869">
    <property type="entry name" value="MMPL_dom"/>
</dbReference>
<accession>A0A1H6MKA2</accession>
<dbReference type="GO" id="GO:0022857">
    <property type="term" value="F:transmembrane transporter activity"/>
    <property type="evidence" value="ECO:0007669"/>
    <property type="project" value="InterPro"/>
</dbReference>
<dbReference type="InterPro" id="IPR000731">
    <property type="entry name" value="SSD"/>
</dbReference>
<dbReference type="PANTHER" id="PTHR33406:SF12">
    <property type="entry name" value="BLR2997 PROTEIN"/>
    <property type="match status" value="1"/>
</dbReference>
<dbReference type="OrthoDB" id="9803781at2"/>
<dbReference type="PANTHER" id="PTHR33406">
    <property type="entry name" value="MEMBRANE PROTEIN MJ1562-RELATED"/>
    <property type="match status" value="1"/>
</dbReference>
<protein>
    <submittedName>
        <fullName evidence="8">RND transporter</fullName>
    </submittedName>
</protein>
<evidence type="ECO:0000313" key="8">
    <source>
        <dbReference type="EMBL" id="SEH99842.1"/>
    </source>
</evidence>
<dbReference type="SUPFAM" id="SSF82866">
    <property type="entry name" value="Multidrug efflux transporter AcrB transmembrane domain"/>
    <property type="match status" value="2"/>
</dbReference>
<dbReference type="InterPro" id="IPR001036">
    <property type="entry name" value="Acrflvin-R"/>
</dbReference>
<dbReference type="AlphaFoldDB" id="A0A1H6MKA2"/>
<evidence type="ECO:0000256" key="5">
    <source>
        <dbReference type="ARBA" id="ARBA00023136"/>
    </source>
</evidence>
<dbReference type="PROSITE" id="PS50156">
    <property type="entry name" value="SSD"/>
    <property type="match status" value="2"/>
</dbReference>
<evidence type="ECO:0000256" key="3">
    <source>
        <dbReference type="ARBA" id="ARBA00022692"/>
    </source>
</evidence>
<dbReference type="Pfam" id="PF03176">
    <property type="entry name" value="MMPL"/>
    <property type="match status" value="2"/>
</dbReference>
<evidence type="ECO:0000313" key="9">
    <source>
        <dbReference type="Proteomes" id="UP000198988"/>
    </source>
</evidence>
<keyword evidence="5 6" id="KW-0472">Membrane</keyword>
<feature type="transmembrane region" description="Helical" evidence="6">
    <location>
        <begin position="89"/>
        <end position="107"/>
    </location>
</feature>
<keyword evidence="4 6" id="KW-1133">Transmembrane helix</keyword>
<evidence type="ECO:0000256" key="2">
    <source>
        <dbReference type="ARBA" id="ARBA00022475"/>
    </source>
</evidence>
<dbReference type="GO" id="GO:0005886">
    <property type="term" value="C:plasma membrane"/>
    <property type="evidence" value="ECO:0007669"/>
    <property type="project" value="UniProtKB-SubCell"/>
</dbReference>
<feature type="transmembrane region" description="Helical" evidence="6">
    <location>
        <begin position="119"/>
        <end position="143"/>
    </location>
</feature>
<dbReference type="RefSeq" id="WP_090717703.1">
    <property type="nucleotide sequence ID" value="NZ_CDSC02000418.1"/>
</dbReference>
<feature type="domain" description="SSD" evidence="7">
    <location>
        <begin position="375"/>
        <end position="533"/>
    </location>
</feature>
<feature type="transmembrane region" description="Helical" evidence="6">
    <location>
        <begin position="482"/>
        <end position="502"/>
    </location>
</feature>
<dbReference type="Proteomes" id="UP000198988">
    <property type="component" value="Unassembled WGS sequence"/>
</dbReference>
<evidence type="ECO:0000256" key="4">
    <source>
        <dbReference type="ARBA" id="ARBA00022989"/>
    </source>
</evidence>
<feature type="transmembrane region" description="Helical" evidence="6">
    <location>
        <begin position="380"/>
        <end position="398"/>
    </location>
</feature>
<dbReference type="EMBL" id="CDSC02000418">
    <property type="protein sequence ID" value="SEH99842.1"/>
    <property type="molecule type" value="Genomic_DNA"/>
</dbReference>
<proteinExistence type="predicted"/>
<feature type="transmembrane region" description="Helical" evidence="6">
    <location>
        <begin position="431"/>
        <end position="449"/>
    </location>
</feature>
<evidence type="ECO:0000256" key="1">
    <source>
        <dbReference type="ARBA" id="ARBA00004651"/>
    </source>
</evidence>
<gene>
    <name evidence="8" type="ORF">BAZSYMA_ACONTIG19222_0</name>
</gene>
<name>A0A1H6MKA2_9GAMM</name>
<reference evidence="9" key="1">
    <citation type="submission" date="2016-06" db="EMBL/GenBank/DDBJ databases">
        <authorList>
            <person name="Petersen J."/>
            <person name="Sayavedra L."/>
        </authorList>
    </citation>
    <scope>NUCLEOTIDE SEQUENCE [LARGE SCALE GENOMIC DNA]</scope>
    <source>
        <strain evidence="9">BazSymA</strain>
    </source>
</reference>
<keyword evidence="2" id="KW-1003">Cell membrane</keyword>
<keyword evidence="3 6" id="KW-0812">Transmembrane</keyword>
<feature type="transmembrane region" description="Helical" evidence="6">
    <location>
        <begin position="16"/>
        <end position="37"/>
    </location>
</feature>
<dbReference type="Gene3D" id="1.20.1640.10">
    <property type="entry name" value="Multidrug efflux transporter AcrB transmembrane domain"/>
    <property type="match status" value="2"/>
</dbReference>